<dbReference type="InterPro" id="IPR011990">
    <property type="entry name" value="TPR-like_helical_dom_sf"/>
</dbReference>
<accession>A0ABW1NKF8</accession>
<dbReference type="PANTHER" id="PTHR19959">
    <property type="entry name" value="KINESIN LIGHT CHAIN"/>
    <property type="match status" value="1"/>
</dbReference>
<dbReference type="InterPro" id="IPR027417">
    <property type="entry name" value="P-loop_NTPase"/>
</dbReference>
<dbReference type="SUPFAM" id="SSF52540">
    <property type="entry name" value="P-loop containing nucleoside triphosphate hydrolases"/>
    <property type="match status" value="1"/>
</dbReference>
<dbReference type="EMBL" id="JBHSRF010000026">
    <property type="protein sequence ID" value="MFC6083222.1"/>
    <property type="molecule type" value="Genomic_DNA"/>
</dbReference>
<dbReference type="RefSeq" id="WP_380754832.1">
    <property type="nucleotide sequence ID" value="NZ_JBHSRF010000026.1"/>
</dbReference>
<keyword evidence="2" id="KW-1185">Reference proteome</keyword>
<dbReference type="Gene3D" id="1.25.40.10">
    <property type="entry name" value="Tetratricopeptide repeat domain"/>
    <property type="match status" value="4"/>
</dbReference>
<dbReference type="PANTHER" id="PTHR19959:SF119">
    <property type="entry name" value="FUNGAL LIPASE-LIKE DOMAIN-CONTAINING PROTEIN"/>
    <property type="match status" value="1"/>
</dbReference>
<comment type="caution">
    <text evidence="1">The sequence shown here is derived from an EMBL/GenBank/DDBJ whole genome shotgun (WGS) entry which is preliminary data.</text>
</comment>
<evidence type="ECO:0000313" key="2">
    <source>
        <dbReference type="Proteomes" id="UP001596137"/>
    </source>
</evidence>
<organism evidence="1 2">
    <name type="scientific">Sphaerisporangium aureirubrum</name>
    <dbReference type="NCBI Taxonomy" id="1544736"/>
    <lineage>
        <taxon>Bacteria</taxon>
        <taxon>Bacillati</taxon>
        <taxon>Actinomycetota</taxon>
        <taxon>Actinomycetes</taxon>
        <taxon>Streptosporangiales</taxon>
        <taxon>Streptosporangiaceae</taxon>
        <taxon>Sphaerisporangium</taxon>
    </lineage>
</organism>
<name>A0ABW1NKF8_9ACTN</name>
<dbReference type="InterPro" id="IPR019734">
    <property type="entry name" value="TPR_rpt"/>
</dbReference>
<dbReference type="Pfam" id="PF13424">
    <property type="entry name" value="TPR_12"/>
    <property type="match status" value="1"/>
</dbReference>
<dbReference type="SUPFAM" id="SSF48452">
    <property type="entry name" value="TPR-like"/>
    <property type="match status" value="4"/>
</dbReference>
<reference evidence="2" key="1">
    <citation type="journal article" date="2019" name="Int. J. Syst. Evol. Microbiol.">
        <title>The Global Catalogue of Microorganisms (GCM) 10K type strain sequencing project: providing services to taxonomists for standard genome sequencing and annotation.</title>
        <authorList>
            <consortium name="The Broad Institute Genomics Platform"/>
            <consortium name="The Broad Institute Genome Sequencing Center for Infectious Disease"/>
            <person name="Wu L."/>
            <person name="Ma J."/>
        </authorList>
    </citation>
    <scope>NUCLEOTIDE SEQUENCE [LARGE SCALE GENOMIC DNA]</scope>
    <source>
        <strain evidence="2">JCM 30346</strain>
    </source>
</reference>
<gene>
    <name evidence="1" type="ORF">ACFP1K_18765</name>
</gene>
<dbReference type="SMART" id="SM00028">
    <property type="entry name" value="TPR"/>
    <property type="match status" value="10"/>
</dbReference>
<sequence>MLSALAGVGLDRGLERRDRAREAARVESERNKKIRQDFDAVGELPTGGSRAGLLRPEEGVVPFAGRQDERGRLAEWCAGAAPVSVLLLTGAGGVGKTRLVFRVMEDLPKQWSSKRVDEGQEVAAVSAAVSLGGWVLLVVDYAETRAGLPQIMAAIARVRAEGVVEGRLRVLLVARQVGEWWDQLGADVPVVRELVEDTLVVELAVALDDQRSDADVVRAALPYFADRLGVDVPQRIVVEMPGGQGRLPVLVLHAAALVAVLDRSGPTGAVGSGGVRAVVDMGVLGRLLGHESRLWRGAAQRAGLGLDLAVLKQVVAVMALFGVTDEEQAHRLLGRIPDLHQAGSVLCGQILRWLHVLYPGRDGIWLDGLRPDLIAERHVTDQLFESSPLRRACLIGMEPDQAAHALTVLSRATTHHDHARGIIGEALRADLANLAGPAIVVAVQTGITMGDLLAAALDQVVVPLADLQAIATAIPYPTVALAQADAVATRRICDLLPADADPGDLARWYGQLSVTLAQIGNREDALAAINEAVTIRRTLADAHPDAFLPDLATSLNNQSNFLSGLGRREEAVAAINEAVTIRRTLADARPDAFLPKLAMSLNNQANRLSELGRREEALAAINEAVTIRRTLADARPDAFLPDLATSLNNQANFLSELGRREEALAAINEAVTIRRTLADARPDAFLPDLAGSLNNQANSLSELGRREEALAAINEAVTTYRTLAGARPDAFLPDLAGSLNNQANSLSELGRREEALAAINEAVTIRRTLAGARPDAFLPDLAGSLNNQANRLSELGRREEALAAINEAVTIRRTLADARPDAFLPDLAGSLNNQAAFLSELGRPEEALAAINEAVTIRRTLADAHPDAFLPDLAMSLNNQAAFLSELGRPEEALAAINEAVTIRRTLADAHPHAFLPDLAMSLNNQANSLSELGRPEEALAAINEAVTTYRTLADAHPHAFLPELAKSCAVKGMVLLQGSSITESVSCLVESLSIAMNSRLQELISTVAGLLRVAYQQSPEEVTRAWRELTGGDVPDWLSDSA</sequence>
<protein>
    <submittedName>
        <fullName evidence="1">Tetratricopeptide repeat protein</fullName>
    </submittedName>
</protein>
<proteinExistence type="predicted"/>
<dbReference type="Pfam" id="PF13374">
    <property type="entry name" value="TPR_10"/>
    <property type="match status" value="8"/>
</dbReference>
<evidence type="ECO:0000313" key="1">
    <source>
        <dbReference type="EMBL" id="MFC6083222.1"/>
    </source>
</evidence>
<dbReference type="Proteomes" id="UP001596137">
    <property type="component" value="Unassembled WGS sequence"/>
</dbReference>